<keyword evidence="5" id="KW-0067">ATP-binding</keyword>
<dbReference type="PANTHER" id="PTHR12755">
    <property type="entry name" value="CLEAVAGE/POLYADENYLATION FACTOR IA SUBUNIT CLP1P"/>
    <property type="match status" value="1"/>
</dbReference>
<name>A0A8R1XRY9_ONCVO</name>
<dbReference type="InterPro" id="IPR032319">
    <property type="entry name" value="CLP1_P"/>
</dbReference>
<dbReference type="Gene3D" id="3.40.50.300">
    <property type="entry name" value="P-loop containing nucleotide triphosphate hydrolases"/>
    <property type="match status" value="1"/>
</dbReference>
<dbReference type="EnsemblMetazoa" id="OVOC2349.1">
    <property type="protein sequence ID" value="OVOC2349.1"/>
    <property type="gene ID" value="WBGene00239158"/>
</dbReference>
<keyword evidence="4" id="KW-0418">Kinase</keyword>
<proteinExistence type="inferred from homology"/>
<evidence type="ECO:0000256" key="2">
    <source>
        <dbReference type="ARBA" id="ARBA00022679"/>
    </source>
</evidence>
<feature type="domain" description="Clp1 P-loop" evidence="6">
    <location>
        <begin position="206"/>
        <end position="340"/>
    </location>
</feature>
<dbReference type="AlphaFoldDB" id="A0A8R1XRY9"/>
<protein>
    <submittedName>
        <fullName evidence="7">CLP1_P domain-containing protein</fullName>
    </submittedName>
</protein>
<evidence type="ECO:0000256" key="3">
    <source>
        <dbReference type="ARBA" id="ARBA00022741"/>
    </source>
</evidence>
<organism evidence="7 8">
    <name type="scientific">Onchocerca volvulus</name>
    <dbReference type="NCBI Taxonomy" id="6282"/>
    <lineage>
        <taxon>Eukaryota</taxon>
        <taxon>Metazoa</taxon>
        <taxon>Ecdysozoa</taxon>
        <taxon>Nematoda</taxon>
        <taxon>Chromadorea</taxon>
        <taxon>Rhabditida</taxon>
        <taxon>Spirurina</taxon>
        <taxon>Spiruromorpha</taxon>
        <taxon>Filarioidea</taxon>
        <taxon>Onchocercidae</taxon>
        <taxon>Onchocerca</taxon>
    </lineage>
</organism>
<dbReference type="PANTHER" id="PTHR12755:SF3">
    <property type="entry name" value="POLYNUCLEOTIDE 5'-HYDROXYL-KINASE NOL9"/>
    <property type="match status" value="1"/>
</dbReference>
<sequence length="619" mass="69844">MQVGHIVEVRNMSNEIKSLDGYFHQCYRPDYSLAVLKHNCRISIFGVFDIQVLFGKVLSHGYEFESGAYGEERFIKIAAPYSVGPPAQFVSLQDNLFNLHRVKWRLKELTNAVDPILEEFENGDSILLFRFNFSKICACLRELHGQIFFLPPDSNESYSVGPLCSALQIKYPPLYTGKTADSILQLTELILNKSREGKRSITMITGNKNTGKSMLIRVLANSLLGKNRPPPYILDCDVGQPEMNPPGSVSLLKLNSPLLGVPIFQQRILLSDTYFYGRISLNDNLSSYMAILRKLLDYFLSDSLPSSPLLINTCGWIEGKGAFLLDEMLKLFDPDFVFTFVASSGPNYMIQQSTPNGNAKPLVFYGDAIEKPTYVIFTPSVLRNLRITAYMAHSCPVPTVKSFADATPFTVSFRNVALLVHSNGPFPANHIFAVLNCTFIALCVRNSINQSEEIALYLFNLKWQEFLTAAGSKKCDFCPSVALFKKYVHLKDKRLFGDPDMPVLLNADDVEPLRVIGYGFIRAIDPEQCLFFISTPLDLSDLQEVNVLARGLNIDLPRYFLISQGKSAIPYVVRERSSSFHTELFKELKIKSVFHRKRFLKMQTQLAVKKRMGKSMLPS</sequence>
<evidence type="ECO:0000256" key="5">
    <source>
        <dbReference type="ARBA" id="ARBA00022840"/>
    </source>
</evidence>
<keyword evidence="8" id="KW-1185">Reference proteome</keyword>
<reference evidence="8" key="1">
    <citation type="submission" date="2013-10" db="EMBL/GenBank/DDBJ databases">
        <title>Genome sequencing of Onchocerca volvulus.</title>
        <authorList>
            <person name="Cotton J."/>
            <person name="Tsai J."/>
            <person name="Stanley E."/>
            <person name="Tracey A."/>
            <person name="Holroyd N."/>
            <person name="Lustigman S."/>
            <person name="Berriman M."/>
        </authorList>
    </citation>
    <scope>NUCLEOTIDE SEQUENCE</scope>
</reference>
<evidence type="ECO:0000256" key="1">
    <source>
        <dbReference type="ARBA" id="ARBA00011003"/>
    </source>
</evidence>
<dbReference type="OMA" id="HGQIFFL"/>
<evidence type="ECO:0000256" key="4">
    <source>
        <dbReference type="ARBA" id="ARBA00022777"/>
    </source>
</evidence>
<reference evidence="7" key="2">
    <citation type="submission" date="2022-06" db="UniProtKB">
        <authorList>
            <consortium name="EnsemblMetazoa"/>
        </authorList>
    </citation>
    <scope>IDENTIFICATION</scope>
</reference>
<dbReference type="GO" id="GO:0005524">
    <property type="term" value="F:ATP binding"/>
    <property type="evidence" value="ECO:0007669"/>
    <property type="project" value="UniProtKB-KW"/>
</dbReference>
<evidence type="ECO:0000313" key="7">
    <source>
        <dbReference type="EnsemblMetazoa" id="OVOC2349.1"/>
    </source>
</evidence>
<keyword evidence="3" id="KW-0547">Nucleotide-binding</keyword>
<dbReference type="InterPro" id="IPR045116">
    <property type="entry name" value="Clp1/Grc3"/>
</dbReference>
<keyword evidence="2" id="KW-0808">Transferase</keyword>
<dbReference type="Pfam" id="PF16575">
    <property type="entry name" value="CLP1_P"/>
    <property type="match status" value="1"/>
</dbReference>
<dbReference type="GO" id="GO:0051731">
    <property type="term" value="F:polynucleotide 5'-hydroxyl-kinase activity"/>
    <property type="evidence" value="ECO:0007669"/>
    <property type="project" value="InterPro"/>
</dbReference>
<dbReference type="InterPro" id="IPR027417">
    <property type="entry name" value="P-loop_NTPase"/>
</dbReference>
<dbReference type="GO" id="GO:0000448">
    <property type="term" value="P:cleavage in ITS2 between 5.8S rRNA and LSU-rRNA of tricistronic rRNA transcript (SSU-rRNA, 5.8S rRNA, LSU-rRNA)"/>
    <property type="evidence" value="ECO:0007669"/>
    <property type="project" value="TreeGrafter"/>
</dbReference>
<dbReference type="EMBL" id="CMVM020000073">
    <property type="status" value="NOT_ANNOTATED_CDS"/>
    <property type="molecule type" value="Genomic_DNA"/>
</dbReference>
<evidence type="ECO:0000259" key="6">
    <source>
        <dbReference type="Pfam" id="PF16575"/>
    </source>
</evidence>
<accession>A0A8R1XRY9</accession>
<comment type="similarity">
    <text evidence="1">Belongs to the Clp1 family. NOL9/GRC3 subfamily.</text>
</comment>
<dbReference type="Proteomes" id="UP000024404">
    <property type="component" value="Unassembled WGS sequence"/>
</dbReference>
<dbReference type="GO" id="GO:0005634">
    <property type="term" value="C:nucleus"/>
    <property type="evidence" value="ECO:0007669"/>
    <property type="project" value="TreeGrafter"/>
</dbReference>
<evidence type="ECO:0000313" key="8">
    <source>
        <dbReference type="Proteomes" id="UP000024404"/>
    </source>
</evidence>